<evidence type="ECO:0000313" key="4">
    <source>
        <dbReference type="Proteomes" id="UP001281410"/>
    </source>
</evidence>
<feature type="chain" id="PRO_5042158382" description="Reverse transcriptase zinc-binding domain-containing protein" evidence="1">
    <location>
        <begin position="17"/>
        <end position="193"/>
    </location>
</feature>
<dbReference type="EMBL" id="JANJYJ010000007">
    <property type="protein sequence ID" value="KAK3198035.1"/>
    <property type="molecule type" value="Genomic_DNA"/>
</dbReference>
<accession>A0AAE0A064</accession>
<name>A0AAE0A064_9ROSI</name>
<protein>
    <recommendedName>
        <fullName evidence="2">Reverse transcriptase zinc-binding domain-containing protein</fullName>
    </recommendedName>
</protein>
<dbReference type="Pfam" id="PF13966">
    <property type="entry name" value="zf-RVT"/>
    <property type="match status" value="1"/>
</dbReference>
<feature type="domain" description="Reverse transcriptase zinc-binding" evidence="2">
    <location>
        <begin position="124"/>
        <end position="186"/>
    </location>
</feature>
<evidence type="ECO:0000313" key="3">
    <source>
        <dbReference type="EMBL" id="KAK3198035.1"/>
    </source>
</evidence>
<gene>
    <name evidence="3" type="ORF">Dsin_021450</name>
</gene>
<evidence type="ECO:0000259" key="2">
    <source>
        <dbReference type="Pfam" id="PF13966"/>
    </source>
</evidence>
<comment type="caution">
    <text evidence="3">The sequence shown here is derived from an EMBL/GenBank/DDBJ whole genome shotgun (WGS) entry which is preliminary data.</text>
</comment>
<keyword evidence="4" id="KW-1185">Reference proteome</keyword>
<reference evidence="3" key="1">
    <citation type="journal article" date="2023" name="Plant J.">
        <title>Genome sequences and population genomics provide insights into the demographic history, inbreeding, and mutation load of two 'living fossil' tree species of Dipteronia.</title>
        <authorList>
            <person name="Feng Y."/>
            <person name="Comes H.P."/>
            <person name="Chen J."/>
            <person name="Zhu S."/>
            <person name="Lu R."/>
            <person name="Zhang X."/>
            <person name="Li P."/>
            <person name="Qiu J."/>
            <person name="Olsen K.M."/>
            <person name="Qiu Y."/>
        </authorList>
    </citation>
    <scope>NUCLEOTIDE SEQUENCE</scope>
    <source>
        <strain evidence="3">NBL</strain>
    </source>
</reference>
<organism evidence="3 4">
    <name type="scientific">Dipteronia sinensis</name>
    <dbReference type="NCBI Taxonomy" id="43782"/>
    <lineage>
        <taxon>Eukaryota</taxon>
        <taxon>Viridiplantae</taxon>
        <taxon>Streptophyta</taxon>
        <taxon>Embryophyta</taxon>
        <taxon>Tracheophyta</taxon>
        <taxon>Spermatophyta</taxon>
        <taxon>Magnoliopsida</taxon>
        <taxon>eudicotyledons</taxon>
        <taxon>Gunneridae</taxon>
        <taxon>Pentapetalae</taxon>
        <taxon>rosids</taxon>
        <taxon>malvids</taxon>
        <taxon>Sapindales</taxon>
        <taxon>Sapindaceae</taxon>
        <taxon>Hippocastanoideae</taxon>
        <taxon>Acereae</taxon>
        <taxon>Dipteronia</taxon>
    </lineage>
</organism>
<dbReference type="AlphaFoldDB" id="A0AAE0A064"/>
<proteinExistence type="predicted"/>
<dbReference type="Proteomes" id="UP001281410">
    <property type="component" value="Unassembled WGS sequence"/>
</dbReference>
<dbReference type="InterPro" id="IPR026960">
    <property type="entry name" value="RVT-Znf"/>
</dbReference>
<feature type="signal peptide" evidence="1">
    <location>
        <begin position="1"/>
        <end position="16"/>
    </location>
</feature>
<sequence length="193" mass="22024">MKHIRAFLASLARVRGSCLLRLAGVKGSCLLRLRLLRLLITCGGNKMMGEKVLSTSGKDILLKFWWGSKEKRKLHWCTWSRLCMAKSEDLRTLLSGTMIGVGDTVKSGYWVGRDMEANPSASNSSALVKRWKALWKLAISLKIKIFVWKAYHDWIPTIINLARRGIQVDGRCLFCNSTDKMTLHALWNFQKLR</sequence>
<evidence type="ECO:0000256" key="1">
    <source>
        <dbReference type="SAM" id="SignalP"/>
    </source>
</evidence>
<keyword evidence="1" id="KW-0732">Signal</keyword>